<proteinExistence type="predicted"/>
<reference evidence="1 2" key="3">
    <citation type="journal article" date="2013" name="Rice">
        <title>Improvement of the Oryza sativa Nipponbare reference genome using next generation sequence and optical map data.</title>
        <authorList>
            <person name="Kawahara Y."/>
            <person name="de la Bastide M."/>
            <person name="Hamilton J.P."/>
            <person name="Kanamori H."/>
            <person name="McCombie W.R."/>
            <person name="Ouyang S."/>
            <person name="Schwartz D.C."/>
            <person name="Tanaka T."/>
            <person name="Wu J."/>
            <person name="Zhou S."/>
            <person name="Childs K.L."/>
            <person name="Davidson R.M."/>
            <person name="Lin H."/>
            <person name="Quesada-Ocampo L."/>
            <person name="Vaillancourt B."/>
            <person name="Sakai H."/>
            <person name="Lee S.S."/>
            <person name="Kim J."/>
            <person name="Numa H."/>
            <person name="Itoh T."/>
            <person name="Buell C.R."/>
            <person name="Matsumoto T."/>
        </authorList>
    </citation>
    <scope>NUCLEOTIDE SEQUENCE [LARGE SCALE GENOMIC DNA]</scope>
    <source>
        <strain evidence="2">cv. Nipponbare</strain>
    </source>
</reference>
<keyword evidence="2" id="KW-1185">Reference proteome</keyword>
<dbReference type="Gramene" id="Os10t0106000-00">
    <property type="protein sequence ID" value="Os10t0106000-00"/>
    <property type="gene ID" value="Os10g0106000"/>
</dbReference>
<evidence type="ECO:0000313" key="2">
    <source>
        <dbReference type="Proteomes" id="UP000059680"/>
    </source>
</evidence>
<feature type="non-terminal residue" evidence="1">
    <location>
        <position position="147"/>
    </location>
</feature>
<protein>
    <submittedName>
        <fullName evidence="1">Os10g0106000 protein</fullName>
    </submittedName>
</protein>
<dbReference type="InParanoid" id="A0A0P0XRB2"/>
<dbReference type="EMBL" id="AP014966">
    <property type="protein sequence ID" value="BAT09600.1"/>
    <property type="molecule type" value="Genomic_DNA"/>
</dbReference>
<gene>
    <name evidence="1" type="ordered locus">Os10g0106000</name>
    <name evidence="1" type="ORF">OSNPB_100106000</name>
</gene>
<dbReference type="PaxDb" id="39947-A0A0P0XRB2"/>
<evidence type="ECO:0000313" key="1">
    <source>
        <dbReference type="EMBL" id="BAT09600.1"/>
    </source>
</evidence>
<dbReference type="Proteomes" id="UP000059680">
    <property type="component" value="Chromosome 10"/>
</dbReference>
<name>A0A0P0XRB2_ORYSJ</name>
<reference evidence="2" key="1">
    <citation type="journal article" date="2005" name="Nature">
        <title>The map-based sequence of the rice genome.</title>
        <authorList>
            <consortium name="International rice genome sequencing project (IRGSP)"/>
            <person name="Matsumoto T."/>
            <person name="Wu J."/>
            <person name="Kanamori H."/>
            <person name="Katayose Y."/>
            <person name="Fujisawa M."/>
            <person name="Namiki N."/>
            <person name="Mizuno H."/>
            <person name="Yamamoto K."/>
            <person name="Antonio B.A."/>
            <person name="Baba T."/>
            <person name="Sakata K."/>
            <person name="Nagamura Y."/>
            <person name="Aoki H."/>
            <person name="Arikawa K."/>
            <person name="Arita K."/>
            <person name="Bito T."/>
            <person name="Chiden Y."/>
            <person name="Fujitsuka N."/>
            <person name="Fukunaka R."/>
            <person name="Hamada M."/>
            <person name="Harada C."/>
            <person name="Hayashi A."/>
            <person name="Hijishita S."/>
            <person name="Honda M."/>
            <person name="Hosokawa S."/>
            <person name="Ichikawa Y."/>
            <person name="Idonuma A."/>
            <person name="Iijima M."/>
            <person name="Ikeda M."/>
            <person name="Ikeno M."/>
            <person name="Ito K."/>
            <person name="Ito S."/>
            <person name="Ito T."/>
            <person name="Ito Y."/>
            <person name="Ito Y."/>
            <person name="Iwabuchi A."/>
            <person name="Kamiya K."/>
            <person name="Karasawa W."/>
            <person name="Kurita K."/>
            <person name="Katagiri S."/>
            <person name="Kikuta A."/>
            <person name="Kobayashi H."/>
            <person name="Kobayashi N."/>
            <person name="Machita K."/>
            <person name="Maehara T."/>
            <person name="Masukawa M."/>
            <person name="Mizubayashi T."/>
            <person name="Mukai Y."/>
            <person name="Nagasaki H."/>
            <person name="Nagata Y."/>
            <person name="Naito S."/>
            <person name="Nakashima M."/>
            <person name="Nakama Y."/>
            <person name="Nakamichi Y."/>
            <person name="Nakamura M."/>
            <person name="Meguro A."/>
            <person name="Negishi M."/>
            <person name="Ohta I."/>
            <person name="Ohta T."/>
            <person name="Okamoto M."/>
            <person name="Ono N."/>
            <person name="Saji S."/>
            <person name="Sakaguchi M."/>
            <person name="Sakai K."/>
            <person name="Shibata M."/>
            <person name="Shimokawa T."/>
            <person name="Song J."/>
            <person name="Takazaki Y."/>
            <person name="Terasawa K."/>
            <person name="Tsugane M."/>
            <person name="Tsuji K."/>
            <person name="Ueda S."/>
            <person name="Waki K."/>
            <person name="Yamagata H."/>
            <person name="Yamamoto M."/>
            <person name="Yamamoto S."/>
            <person name="Yamane H."/>
            <person name="Yoshiki S."/>
            <person name="Yoshihara R."/>
            <person name="Yukawa K."/>
            <person name="Zhong H."/>
            <person name="Yano M."/>
            <person name="Yuan Q."/>
            <person name="Ouyang S."/>
            <person name="Liu J."/>
            <person name="Jones K.M."/>
            <person name="Gansberger K."/>
            <person name="Moffat K."/>
            <person name="Hill J."/>
            <person name="Bera J."/>
            <person name="Fadrosh D."/>
            <person name="Jin S."/>
            <person name="Johri S."/>
            <person name="Kim M."/>
            <person name="Overton L."/>
            <person name="Reardon M."/>
            <person name="Tsitrin T."/>
            <person name="Vuong H."/>
            <person name="Weaver B."/>
            <person name="Ciecko A."/>
            <person name="Tallon L."/>
            <person name="Jackson J."/>
            <person name="Pai G."/>
            <person name="Aken S.V."/>
            <person name="Utterback T."/>
            <person name="Reidmuller S."/>
            <person name="Feldblyum T."/>
            <person name="Hsiao J."/>
            <person name="Zismann V."/>
            <person name="Iobst S."/>
            <person name="de Vazeille A.R."/>
            <person name="Buell C.R."/>
            <person name="Ying K."/>
            <person name="Li Y."/>
            <person name="Lu T."/>
            <person name="Huang Y."/>
            <person name="Zhao Q."/>
            <person name="Feng Q."/>
            <person name="Zhang L."/>
            <person name="Zhu J."/>
            <person name="Weng Q."/>
            <person name="Mu J."/>
            <person name="Lu Y."/>
            <person name="Fan D."/>
            <person name="Liu Y."/>
            <person name="Guan J."/>
            <person name="Zhang Y."/>
            <person name="Yu S."/>
            <person name="Liu X."/>
            <person name="Zhang Y."/>
            <person name="Hong G."/>
            <person name="Han B."/>
            <person name="Choisne N."/>
            <person name="Demange N."/>
            <person name="Orjeda G."/>
            <person name="Samain S."/>
            <person name="Cattolico L."/>
            <person name="Pelletier E."/>
            <person name="Couloux A."/>
            <person name="Segurens B."/>
            <person name="Wincker P."/>
            <person name="D'Hont A."/>
            <person name="Scarpelli C."/>
            <person name="Weissenbach J."/>
            <person name="Salanoubat M."/>
            <person name="Quetier F."/>
            <person name="Yu Y."/>
            <person name="Kim H.R."/>
            <person name="Rambo T."/>
            <person name="Currie J."/>
            <person name="Collura K."/>
            <person name="Luo M."/>
            <person name="Yang T."/>
            <person name="Ammiraju J.S.S."/>
            <person name="Engler F."/>
            <person name="Soderlund C."/>
            <person name="Wing R.A."/>
            <person name="Palmer L.E."/>
            <person name="de la Bastide M."/>
            <person name="Spiegel L."/>
            <person name="Nascimento L."/>
            <person name="Zutavern T."/>
            <person name="O'Shaughnessy A."/>
            <person name="Dike S."/>
            <person name="Dedhia N."/>
            <person name="Preston R."/>
            <person name="Balija V."/>
            <person name="McCombie W.R."/>
            <person name="Chow T."/>
            <person name="Chen H."/>
            <person name="Chung M."/>
            <person name="Chen C."/>
            <person name="Shaw J."/>
            <person name="Wu H."/>
            <person name="Hsiao K."/>
            <person name="Chao Y."/>
            <person name="Chu M."/>
            <person name="Cheng C."/>
            <person name="Hour A."/>
            <person name="Lee P."/>
            <person name="Lin S."/>
            <person name="Lin Y."/>
            <person name="Liou J."/>
            <person name="Liu S."/>
            <person name="Hsing Y."/>
            <person name="Raghuvanshi S."/>
            <person name="Mohanty A."/>
            <person name="Bharti A.K."/>
            <person name="Gaur A."/>
            <person name="Gupta V."/>
            <person name="Kumar D."/>
            <person name="Ravi V."/>
            <person name="Vij S."/>
            <person name="Kapur A."/>
            <person name="Khurana P."/>
            <person name="Khurana P."/>
            <person name="Khurana J.P."/>
            <person name="Tyagi A.K."/>
            <person name="Gaikwad K."/>
            <person name="Singh A."/>
            <person name="Dalal V."/>
            <person name="Srivastava S."/>
            <person name="Dixit A."/>
            <person name="Pal A.K."/>
            <person name="Ghazi I.A."/>
            <person name="Yadav M."/>
            <person name="Pandit A."/>
            <person name="Bhargava A."/>
            <person name="Sureshbabu K."/>
            <person name="Batra K."/>
            <person name="Sharma T.R."/>
            <person name="Mohapatra T."/>
            <person name="Singh N.K."/>
            <person name="Messing J."/>
            <person name="Nelson A.B."/>
            <person name="Fuks G."/>
            <person name="Kavchok S."/>
            <person name="Keizer G."/>
            <person name="Linton E."/>
            <person name="Llaca V."/>
            <person name="Song R."/>
            <person name="Tanyolac B."/>
            <person name="Young S."/>
            <person name="Ho-Il K."/>
            <person name="Hahn J.H."/>
            <person name="Sangsakoo G."/>
            <person name="Vanavichit A."/>
            <person name="de Mattos Luiz.A.T."/>
            <person name="Zimmer P.D."/>
            <person name="Malone G."/>
            <person name="Dellagostin O."/>
            <person name="de Oliveira A.C."/>
            <person name="Bevan M."/>
            <person name="Bancroft I."/>
            <person name="Minx P."/>
            <person name="Cordum H."/>
            <person name="Wilson R."/>
            <person name="Cheng Z."/>
            <person name="Jin W."/>
            <person name="Jiang J."/>
            <person name="Leong S.A."/>
            <person name="Iwama H."/>
            <person name="Gojobori T."/>
            <person name="Itoh T."/>
            <person name="Niimura Y."/>
            <person name="Fujii Y."/>
            <person name="Habara T."/>
            <person name="Sakai H."/>
            <person name="Sato Y."/>
            <person name="Wilson G."/>
            <person name="Kumar K."/>
            <person name="McCouch S."/>
            <person name="Juretic N."/>
            <person name="Hoen D."/>
            <person name="Wright S."/>
            <person name="Bruskiewich R."/>
            <person name="Bureau T."/>
            <person name="Miyao A."/>
            <person name="Hirochika H."/>
            <person name="Nishikawa T."/>
            <person name="Kadowaki K."/>
            <person name="Sugiura M."/>
            <person name="Burr B."/>
            <person name="Sasaki T."/>
        </authorList>
    </citation>
    <scope>NUCLEOTIDE SEQUENCE [LARGE SCALE GENOMIC DNA]</scope>
    <source>
        <strain evidence="2">cv. Nipponbare</strain>
    </source>
</reference>
<sequence>AISGDLHGRGPDGLLLPAPHRRLARHQGDSRHRPTQLGDARAVPLLLLLLGRRGSQGLAATARSPSLDSAVAQSSRLLPLPLPLLLHLHRKRRLPLSLLSSHHKAGHVGRDELHFIVLVNDGRRGNRFHGLEPALLWQATVVRRHHR</sequence>
<feature type="non-terminal residue" evidence="1">
    <location>
        <position position="1"/>
    </location>
</feature>
<reference evidence="1 2" key="2">
    <citation type="journal article" date="2013" name="Plant Cell Physiol.">
        <title>Rice Annotation Project Database (RAP-DB): an integrative and interactive database for rice genomics.</title>
        <authorList>
            <person name="Sakai H."/>
            <person name="Lee S.S."/>
            <person name="Tanaka T."/>
            <person name="Numa H."/>
            <person name="Kim J."/>
            <person name="Kawahara Y."/>
            <person name="Wakimoto H."/>
            <person name="Yang C.C."/>
            <person name="Iwamoto M."/>
            <person name="Abe T."/>
            <person name="Yamada Y."/>
            <person name="Muto A."/>
            <person name="Inokuchi H."/>
            <person name="Ikemura T."/>
            <person name="Matsumoto T."/>
            <person name="Sasaki T."/>
            <person name="Itoh T."/>
        </authorList>
    </citation>
    <scope>NUCLEOTIDE SEQUENCE [LARGE SCALE GENOMIC DNA]</scope>
    <source>
        <strain evidence="2">cv. Nipponbare</strain>
    </source>
</reference>
<dbReference type="AlphaFoldDB" id="A0A0P0XRB2"/>
<accession>A0A0P0XRB2</accession>
<organism evidence="1 2">
    <name type="scientific">Oryza sativa subsp. japonica</name>
    <name type="common">Rice</name>
    <dbReference type="NCBI Taxonomy" id="39947"/>
    <lineage>
        <taxon>Eukaryota</taxon>
        <taxon>Viridiplantae</taxon>
        <taxon>Streptophyta</taxon>
        <taxon>Embryophyta</taxon>
        <taxon>Tracheophyta</taxon>
        <taxon>Spermatophyta</taxon>
        <taxon>Magnoliopsida</taxon>
        <taxon>Liliopsida</taxon>
        <taxon>Poales</taxon>
        <taxon>Poaceae</taxon>
        <taxon>BOP clade</taxon>
        <taxon>Oryzoideae</taxon>
        <taxon>Oryzeae</taxon>
        <taxon>Oryzinae</taxon>
        <taxon>Oryza</taxon>
        <taxon>Oryza sativa</taxon>
    </lineage>
</organism>